<keyword evidence="10" id="KW-1185">Reference proteome</keyword>
<accession>A0ABQ7J9L1</accession>
<sequence>MLLQLINEIGGSLFVALFILFAVSLLWYRSTCASASVKEVEKVDEKPPKPWDSVSIAIFYIFGMLVEVIALVFYFRFNFPHCFTLQELSEFDGDKNLHSGNPVYISVCGTVYDVTSHPSGRDLYGAEGTYHIFAGHEATLALSTMSIDAEHLDKLPSRWQNFSLTERQIISDWLDKFDSKYDKVGYMKYDSADENAIVKKWNSSNSQ</sequence>
<evidence type="ECO:0000256" key="6">
    <source>
        <dbReference type="ARBA" id="ARBA00038357"/>
    </source>
</evidence>
<evidence type="ECO:0000256" key="5">
    <source>
        <dbReference type="ARBA" id="ARBA00023004"/>
    </source>
</evidence>
<evidence type="ECO:0000256" key="4">
    <source>
        <dbReference type="ARBA" id="ARBA00022824"/>
    </source>
</evidence>
<evidence type="ECO:0000313" key="9">
    <source>
        <dbReference type="EMBL" id="KAF8820701.1"/>
    </source>
</evidence>
<keyword evidence="4" id="KW-0256">Endoplasmic reticulum</keyword>
<gene>
    <name evidence="9" type="ORF">IE077_002904</name>
</gene>
<name>A0ABQ7J9L1_9APIC</name>
<keyword evidence="7" id="KW-0812">Transmembrane</keyword>
<organism evidence="9 10">
    <name type="scientific">Cardiosporidium cionae</name>
    <dbReference type="NCBI Taxonomy" id="476202"/>
    <lineage>
        <taxon>Eukaryota</taxon>
        <taxon>Sar</taxon>
        <taxon>Alveolata</taxon>
        <taxon>Apicomplexa</taxon>
        <taxon>Aconoidasida</taxon>
        <taxon>Nephromycida</taxon>
        <taxon>Cardiosporidium</taxon>
    </lineage>
</organism>
<proteinExistence type="inferred from homology"/>
<evidence type="ECO:0000256" key="3">
    <source>
        <dbReference type="ARBA" id="ARBA00022723"/>
    </source>
</evidence>
<keyword evidence="3" id="KW-0479">Metal-binding</keyword>
<keyword evidence="2" id="KW-0349">Heme</keyword>
<keyword evidence="7" id="KW-1133">Transmembrane helix</keyword>
<evidence type="ECO:0000256" key="2">
    <source>
        <dbReference type="ARBA" id="ARBA00022617"/>
    </source>
</evidence>
<comment type="caution">
    <text evidence="9">The sequence shown here is derived from an EMBL/GenBank/DDBJ whole genome shotgun (WGS) entry which is preliminary data.</text>
</comment>
<evidence type="ECO:0000256" key="1">
    <source>
        <dbReference type="ARBA" id="ARBA00004240"/>
    </source>
</evidence>
<reference evidence="9 10" key="1">
    <citation type="journal article" date="2020" name="bioRxiv">
        <title>Metabolic contributions of an alphaproteobacterial endosymbiont in the apicomplexan Cardiosporidium cionae.</title>
        <authorList>
            <person name="Hunter E.S."/>
            <person name="Paight C.J."/>
            <person name="Lane C.E."/>
        </authorList>
    </citation>
    <scope>NUCLEOTIDE SEQUENCE [LARGE SCALE GENOMIC DNA]</scope>
    <source>
        <strain evidence="9">ESH_2018</strain>
    </source>
</reference>
<dbReference type="Proteomes" id="UP000823046">
    <property type="component" value="Unassembled WGS sequence"/>
</dbReference>
<keyword evidence="5" id="KW-0408">Iron</keyword>
<evidence type="ECO:0000256" key="7">
    <source>
        <dbReference type="SAM" id="Phobius"/>
    </source>
</evidence>
<feature type="domain" description="Cytochrome b5 heme-binding" evidence="8">
    <location>
        <begin position="83"/>
        <end position="188"/>
    </location>
</feature>
<dbReference type="Gene3D" id="3.10.120.10">
    <property type="entry name" value="Cytochrome b5-like heme/steroid binding domain"/>
    <property type="match status" value="1"/>
</dbReference>
<dbReference type="Pfam" id="PF00173">
    <property type="entry name" value="Cyt-b5"/>
    <property type="match status" value="1"/>
</dbReference>
<evidence type="ECO:0000259" key="8">
    <source>
        <dbReference type="SMART" id="SM01117"/>
    </source>
</evidence>
<dbReference type="InterPro" id="IPR001199">
    <property type="entry name" value="Cyt_B5-like_heme/steroid-bd"/>
</dbReference>
<dbReference type="EMBL" id="JADAQX010000321">
    <property type="protein sequence ID" value="KAF8820701.1"/>
    <property type="molecule type" value="Genomic_DNA"/>
</dbReference>
<dbReference type="SMART" id="SM01117">
    <property type="entry name" value="Cyt-b5"/>
    <property type="match status" value="1"/>
</dbReference>
<protein>
    <submittedName>
        <fullName evidence="9">Cytochrome b5 family heme/steroid binding domain-containing protein</fullName>
    </submittedName>
</protein>
<dbReference type="PANTHER" id="PTHR10281">
    <property type="entry name" value="MEMBRANE-ASSOCIATED PROGESTERONE RECEPTOR COMPONENT-RELATED"/>
    <property type="match status" value="1"/>
</dbReference>
<comment type="subcellular location">
    <subcellularLocation>
        <location evidence="1">Endoplasmic reticulum</location>
    </subcellularLocation>
</comment>
<dbReference type="InterPro" id="IPR036400">
    <property type="entry name" value="Cyt_B5-like_heme/steroid_sf"/>
</dbReference>
<feature type="transmembrane region" description="Helical" evidence="7">
    <location>
        <begin position="54"/>
        <end position="75"/>
    </location>
</feature>
<keyword evidence="7" id="KW-0472">Membrane</keyword>
<feature type="transmembrane region" description="Helical" evidence="7">
    <location>
        <begin position="9"/>
        <end position="28"/>
    </location>
</feature>
<comment type="similarity">
    <text evidence="6">Belongs to the cytochrome b5 family. MAPR subfamily.</text>
</comment>
<dbReference type="InterPro" id="IPR050577">
    <property type="entry name" value="MAPR/NEUFC/NENF-like"/>
</dbReference>
<dbReference type="PANTHER" id="PTHR10281:SF72">
    <property type="entry name" value="NEUDESIN"/>
    <property type="match status" value="1"/>
</dbReference>
<evidence type="ECO:0000313" key="10">
    <source>
        <dbReference type="Proteomes" id="UP000823046"/>
    </source>
</evidence>
<dbReference type="SUPFAM" id="SSF55856">
    <property type="entry name" value="Cytochrome b5-like heme/steroid binding domain"/>
    <property type="match status" value="1"/>
</dbReference>